<proteinExistence type="inferred from homology"/>
<dbReference type="Pfam" id="PF01555">
    <property type="entry name" value="N6_N4_Mtase"/>
    <property type="match status" value="1"/>
</dbReference>
<dbReference type="InterPro" id="IPR002295">
    <property type="entry name" value="N4/N6-MTase_EcoPI_Mod-like"/>
</dbReference>
<evidence type="ECO:0000256" key="2">
    <source>
        <dbReference type="ARBA" id="ARBA00022603"/>
    </source>
</evidence>
<reference evidence="6" key="1">
    <citation type="journal article" date="2014" name="Front. Microbiol.">
        <title>High frequency of phylogenetically diverse reductive dehalogenase-homologous genes in deep subseafloor sedimentary metagenomes.</title>
        <authorList>
            <person name="Kawai M."/>
            <person name="Futagami T."/>
            <person name="Toyoda A."/>
            <person name="Takaki Y."/>
            <person name="Nishi S."/>
            <person name="Hori S."/>
            <person name="Arai W."/>
            <person name="Tsubouchi T."/>
            <person name="Morono Y."/>
            <person name="Uchiyama I."/>
            <person name="Ito T."/>
            <person name="Fujiyama A."/>
            <person name="Inagaki F."/>
            <person name="Takami H."/>
        </authorList>
    </citation>
    <scope>NUCLEOTIDE SEQUENCE</scope>
    <source>
        <strain evidence="6">Expedition CK06-06</strain>
    </source>
</reference>
<feature type="domain" description="DNA methylase N-4/N-6" evidence="5">
    <location>
        <begin position="47"/>
        <end position="380"/>
    </location>
</feature>
<evidence type="ECO:0000259" key="5">
    <source>
        <dbReference type="Pfam" id="PF01555"/>
    </source>
</evidence>
<gene>
    <name evidence="6" type="ORF">S06H3_15885</name>
</gene>
<organism evidence="6">
    <name type="scientific">marine sediment metagenome</name>
    <dbReference type="NCBI Taxonomy" id="412755"/>
    <lineage>
        <taxon>unclassified sequences</taxon>
        <taxon>metagenomes</taxon>
        <taxon>ecological metagenomes</taxon>
    </lineage>
</organism>
<evidence type="ECO:0000256" key="3">
    <source>
        <dbReference type="ARBA" id="ARBA00022679"/>
    </source>
</evidence>
<dbReference type="EMBL" id="BARV01007834">
    <property type="protein sequence ID" value="GAI13357.1"/>
    <property type="molecule type" value="Genomic_DNA"/>
</dbReference>
<dbReference type="InterPro" id="IPR002052">
    <property type="entry name" value="DNA_methylase_N6_adenine_CS"/>
</dbReference>
<dbReference type="InterPro" id="IPR002941">
    <property type="entry name" value="DNA_methylase_N4/N6"/>
</dbReference>
<evidence type="ECO:0000256" key="4">
    <source>
        <dbReference type="ARBA" id="ARBA00022691"/>
    </source>
</evidence>
<accession>X1L1Y5</accession>
<keyword evidence="2" id="KW-0489">Methyltransferase</keyword>
<feature type="non-terminal residue" evidence="6">
    <location>
        <position position="1"/>
    </location>
</feature>
<keyword evidence="4" id="KW-0949">S-adenosyl-L-methionine</keyword>
<dbReference type="PROSITE" id="PS00092">
    <property type="entry name" value="N6_MTASE"/>
    <property type="match status" value="1"/>
</dbReference>
<protein>
    <recommendedName>
        <fullName evidence="5">DNA methylase N-4/N-6 domain-containing protein</fullName>
    </recommendedName>
</protein>
<comment type="caution">
    <text evidence="6">The sequence shown here is derived from an EMBL/GenBank/DDBJ whole genome shotgun (WGS) entry which is preliminary data.</text>
</comment>
<dbReference type="Gene3D" id="3.40.50.150">
    <property type="entry name" value="Vaccinia Virus protein VP39"/>
    <property type="match status" value="1"/>
</dbReference>
<feature type="non-terminal residue" evidence="6">
    <location>
        <position position="380"/>
    </location>
</feature>
<dbReference type="GO" id="GO:0008170">
    <property type="term" value="F:N-methyltransferase activity"/>
    <property type="evidence" value="ECO:0007669"/>
    <property type="project" value="InterPro"/>
</dbReference>
<dbReference type="GO" id="GO:0003677">
    <property type="term" value="F:DNA binding"/>
    <property type="evidence" value="ECO:0007669"/>
    <property type="project" value="InterPro"/>
</dbReference>
<keyword evidence="3" id="KW-0808">Transferase</keyword>
<sequence>ELRVLCIVNENDVVAVGIMDELKTNVLYYGDNLVWLRDHDYFPNEFVDLIYLDPPFNSNADYNVIFNEPGGEQSQAQVRAFDDTWRWDKEACERALADLGTRKPELVEIIEWIARRQDRDSKSIAAYLSMMAVRLVELHRVLKTTGSLYLHCDSTASHYLKMLLDTIFGVKNFRNEIIWRRTGSNSAAKRFGPLHQTILYYGKSNQTYYHPVPTPYTKGYIEDYFTEQDERGQYQSVALTGPGIRTGDSGLPWRGYNPTNAGRHWQPASYLYNKYQALTGNDLAKYPLLERLDRLEKVGLIHWGKPGTVPRYKYYLDDAPGVYLQDIWAYQPGTEGCVWENPDIGIDQDVKWLSTKDKERLGYQTQKPEGVLERIIKASS</sequence>
<evidence type="ECO:0000313" key="6">
    <source>
        <dbReference type="EMBL" id="GAI13357.1"/>
    </source>
</evidence>
<dbReference type="AlphaFoldDB" id="X1L1Y5"/>
<dbReference type="PRINTS" id="PR00506">
    <property type="entry name" value="D21N6MTFRASE"/>
</dbReference>
<dbReference type="GO" id="GO:0032259">
    <property type="term" value="P:methylation"/>
    <property type="evidence" value="ECO:0007669"/>
    <property type="project" value="UniProtKB-KW"/>
</dbReference>
<evidence type="ECO:0000256" key="1">
    <source>
        <dbReference type="ARBA" id="ARBA00006594"/>
    </source>
</evidence>
<comment type="similarity">
    <text evidence="1">Belongs to the N(4)/N(6)-methyltransferase family.</text>
</comment>
<dbReference type="InterPro" id="IPR029063">
    <property type="entry name" value="SAM-dependent_MTases_sf"/>
</dbReference>
<name>X1L1Y5_9ZZZZ</name>
<dbReference type="SUPFAM" id="SSF53335">
    <property type="entry name" value="S-adenosyl-L-methionine-dependent methyltransferases"/>
    <property type="match status" value="1"/>
</dbReference>